<dbReference type="Gene3D" id="1.10.10.10">
    <property type="entry name" value="Winged helix-like DNA-binding domain superfamily/Winged helix DNA-binding domain"/>
    <property type="match status" value="1"/>
</dbReference>
<dbReference type="GO" id="GO:0005829">
    <property type="term" value="C:cytosol"/>
    <property type="evidence" value="ECO:0007669"/>
    <property type="project" value="TreeGrafter"/>
</dbReference>
<dbReference type="GO" id="GO:0003677">
    <property type="term" value="F:DNA binding"/>
    <property type="evidence" value="ECO:0007669"/>
    <property type="project" value="UniProtKB-KW"/>
</dbReference>
<dbReference type="Pfam" id="PF02082">
    <property type="entry name" value="Rrf2"/>
    <property type="match status" value="1"/>
</dbReference>
<dbReference type="SUPFAM" id="SSF46785">
    <property type="entry name" value="Winged helix' DNA-binding domain"/>
    <property type="match status" value="1"/>
</dbReference>
<sequence>MRLTQTCDYALRTLMYSATFSHRLVTIQEVADQYQISKNHVMKVVYELGKHGYLESVRGRGGGFRLARPMEDINVGDVVRTMEPFELVECFGEGRCVIAPACDLRSVLNEAMLAFLHVLDRYTIADLVANRTNELALFLGVQKPTD</sequence>
<dbReference type="InterPro" id="IPR036388">
    <property type="entry name" value="WH-like_DNA-bd_sf"/>
</dbReference>
<dbReference type="OrthoDB" id="9795923at2"/>
<name>A0A377FQC0_9BACL</name>
<evidence type="ECO:0000256" key="2">
    <source>
        <dbReference type="ARBA" id="ARBA00034078"/>
    </source>
</evidence>
<evidence type="ECO:0000313" key="4">
    <source>
        <dbReference type="EMBL" id="STO07030.1"/>
    </source>
</evidence>
<dbReference type="PROSITE" id="PS51197">
    <property type="entry name" value="HTH_RRF2_2"/>
    <property type="match status" value="1"/>
</dbReference>
<dbReference type="InterPro" id="IPR030489">
    <property type="entry name" value="TR_Rrf2-type_CS"/>
</dbReference>
<dbReference type="STRING" id="1397694.GCA_000702585_00892"/>
<dbReference type="NCBIfam" id="TIGR00738">
    <property type="entry name" value="rrf2_super"/>
    <property type="match status" value="1"/>
</dbReference>
<organism evidence="4 5">
    <name type="scientific">Exiguobacterium aurantiacum</name>
    <dbReference type="NCBI Taxonomy" id="33987"/>
    <lineage>
        <taxon>Bacteria</taxon>
        <taxon>Bacillati</taxon>
        <taxon>Bacillota</taxon>
        <taxon>Bacilli</taxon>
        <taxon>Bacillales</taxon>
        <taxon>Bacillales Family XII. Incertae Sedis</taxon>
        <taxon>Exiguobacterium</taxon>
    </lineage>
</organism>
<evidence type="ECO:0000256" key="3">
    <source>
        <dbReference type="ARBA" id="ARBA00040173"/>
    </source>
</evidence>
<protein>
    <recommendedName>
        <fullName evidence="3">HTH-type transcriptional regulator NsrR</fullName>
    </recommendedName>
</protein>
<keyword evidence="1" id="KW-0238">DNA-binding</keyword>
<dbReference type="InterPro" id="IPR000944">
    <property type="entry name" value="Tscrpt_reg_Rrf2"/>
</dbReference>
<gene>
    <name evidence="4" type="primary">nsrR</name>
    <name evidence="4" type="ORF">NCTC13163_00375</name>
</gene>
<dbReference type="GO" id="GO:0003700">
    <property type="term" value="F:DNA-binding transcription factor activity"/>
    <property type="evidence" value="ECO:0007669"/>
    <property type="project" value="TreeGrafter"/>
</dbReference>
<dbReference type="PROSITE" id="PS01332">
    <property type="entry name" value="HTH_RRF2_1"/>
    <property type="match status" value="1"/>
</dbReference>
<dbReference type="RefSeq" id="WP_029334192.1">
    <property type="nucleotide sequence ID" value="NZ_UGGP01000001.1"/>
</dbReference>
<evidence type="ECO:0000256" key="1">
    <source>
        <dbReference type="ARBA" id="ARBA00023125"/>
    </source>
</evidence>
<dbReference type="PANTHER" id="PTHR33221:SF4">
    <property type="entry name" value="HTH-TYPE TRANSCRIPTIONAL REPRESSOR NSRR"/>
    <property type="match status" value="1"/>
</dbReference>
<dbReference type="PANTHER" id="PTHR33221">
    <property type="entry name" value="WINGED HELIX-TURN-HELIX TRANSCRIPTIONAL REGULATOR, RRF2 FAMILY"/>
    <property type="match status" value="1"/>
</dbReference>
<evidence type="ECO:0000313" key="5">
    <source>
        <dbReference type="Proteomes" id="UP000254060"/>
    </source>
</evidence>
<accession>A0A377FQC0</accession>
<proteinExistence type="predicted"/>
<dbReference type="EMBL" id="UGGP01000001">
    <property type="protein sequence ID" value="STO07030.1"/>
    <property type="molecule type" value="Genomic_DNA"/>
</dbReference>
<comment type="cofactor">
    <cofactor evidence="2">
        <name>[2Fe-2S] cluster</name>
        <dbReference type="ChEBI" id="CHEBI:190135"/>
    </cofactor>
</comment>
<dbReference type="AlphaFoldDB" id="A0A377FQC0"/>
<dbReference type="InterPro" id="IPR036390">
    <property type="entry name" value="WH_DNA-bd_sf"/>
</dbReference>
<dbReference type="Proteomes" id="UP000254060">
    <property type="component" value="Unassembled WGS sequence"/>
</dbReference>
<reference evidence="4 5" key="1">
    <citation type="submission" date="2018-06" db="EMBL/GenBank/DDBJ databases">
        <authorList>
            <consortium name="Pathogen Informatics"/>
            <person name="Doyle S."/>
        </authorList>
    </citation>
    <scope>NUCLEOTIDE SEQUENCE [LARGE SCALE GENOMIC DNA]</scope>
    <source>
        <strain evidence="4 5">NCTC13163</strain>
    </source>
</reference>